<gene>
    <name evidence="1" type="ORF">BCR33DRAFT_583371</name>
</gene>
<keyword evidence="2" id="KW-1185">Reference proteome</keyword>
<reference evidence="1 2" key="1">
    <citation type="submission" date="2016-07" db="EMBL/GenBank/DDBJ databases">
        <title>Pervasive Adenine N6-methylation of Active Genes in Fungi.</title>
        <authorList>
            <consortium name="DOE Joint Genome Institute"/>
            <person name="Mondo S.J."/>
            <person name="Dannebaum R.O."/>
            <person name="Kuo R.C."/>
            <person name="Labutti K."/>
            <person name="Haridas S."/>
            <person name="Kuo A."/>
            <person name="Salamov A."/>
            <person name="Ahrendt S.R."/>
            <person name="Lipzen A."/>
            <person name="Sullivan W."/>
            <person name="Andreopoulos W.B."/>
            <person name="Clum A."/>
            <person name="Lindquist E."/>
            <person name="Daum C."/>
            <person name="Ramamoorthy G.K."/>
            <person name="Gryganskyi A."/>
            <person name="Culley D."/>
            <person name="Magnuson J.K."/>
            <person name="James T.Y."/>
            <person name="O'Malley M.A."/>
            <person name="Stajich J.E."/>
            <person name="Spatafora J.W."/>
            <person name="Visel A."/>
            <person name="Grigoriev I.V."/>
        </authorList>
    </citation>
    <scope>NUCLEOTIDE SEQUENCE [LARGE SCALE GENOMIC DNA]</scope>
    <source>
        <strain evidence="1 2">JEL800</strain>
    </source>
</reference>
<sequence length="222" mass="25477">MKKTELGLPFLRMAVDMVNALQMDIDPDDLAFPLGFDLSETEKEERRRFVWALSLLVDLEMSLSLKSGLPELSLKHIKPLTPIPGLLHTYRSYEPCIQTKHFLVAVKKHYSNVPHSIQDIFHSNSFKTLHSNIPLHNLINIEPQMFQSYDAVTMRYLIISISFGRIRSSLARPVHPRYDSNCHFIMSRFSSENVILGENSSPIRSKGARPDIDIYFFVVSCV</sequence>
<name>A0A1Y2CR90_9FUNG</name>
<protein>
    <recommendedName>
        <fullName evidence="3">Transcription factor domain-containing protein</fullName>
    </recommendedName>
</protein>
<proteinExistence type="predicted"/>
<accession>A0A1Y2CR90</accession>
<evidence type="ECO:0000313" key="2">
    <source>
        <dbReference type="Proteomes" id="UP000193642"/>
    </source>
</evidence>
<dbReference type="EMBL" id="MCGO01000009">
    <property type="protein sequence ID" value="ORY49466.1"/>
    <property type="molecule type" value="Genomic_DNA"/>
</dbReference>
<evidence type="ECO:0008006" key="3">
    <source>
        <dbReference type="Google" id="ProtNLM"/>
    </source>
</evidence>
<evidence type="ECO:0000313" key="1">
    <source>
        <dbReference type="EMBL" id="ORY49466.1"/>
    </source>
</evidence>
<dbReference type="AlphaFoldDB" id="A0A1Y2CR90"/>
<comment type="caution">
    <text evidence="1">The sequence shown here is derived from an EMBL/GenBank/DDBJ whole genome shotgun (WGS) entry which is preliminary data.</text>
</comment>
<organism evidence="1 2">
    <name type="scientific">Rhizoclosmatium globosum</name>
    <dbReference type="NCBI Taxonomy" id="329046"/>
    <lineage>
        <taxon>Eukaryota</taxon>
        <taxon>Fungi</taxon>
        <taxon>Fungi incertae sedis</taxon>
        <taxon>Chytridiomycota</taxon>
        <taxon>Chytridiomycota incertae sedis</taxon>
        <taxon>Chytridiomycetes</taxon>
        <taxon>Chytridiales</taxon>
        <taxon>Chytriomycetaceae</taxon>
        <taxon>Rhizoclosmatium</taxon>
    </lineage>
</organism>
<dbReference type="Proteomes" id="UP000193642">
    <property type="component" value="Unassembled WGS sequence"/>
</dbReference>